<dbReference type="EMBL" id="PQXI01000164">
    <property type="protein sequence ID" value="TGO22526.1"/>
    <property type="molecule type" value="Genomic_DNA"/>
</dbReference>
<evidence type="ECO:0000313" key="2">
    <source>
        <dbReference type="EMBL" id="TGO22526.1"/>
    </source>
</evidence>
<reference evidence="2 3" key="1">
    <citation type="submission" date="2017-12" db="EMBL/GenBank/DDBJ databases">
        <title>Comparative genomics of Botrytis spp.</title>
        <authorList>
            <person name="Valero-Jimenez C.A."/>
            <person name="Tapia P."/>
            <person name="Veloso J."/>
            <person name="Silva-Moreno E."/>
            <person name="Staats M."/>
            <person name="Valdes J.H."/>
            <person name="Van Kan J.A.L."/>
        </authorList>
    </citation>
    <scope>NUCLEOTIDE SEQUENCE [LARGE SCALE GENOMIC DNA]</scope>
    <source>
        <strain evidence="2 3">Bp0003</strain>
    </source>
</reference>
<dbReference type="Proteomes" id="UP000297910">
    <property type="component" value="Unassembled WGS sequence"/>
</dbReference>
<feature type="region of interest" description="Disordered" evidence="1">
    <location>
        <begin position="1"/>
        <end position="22"/>
    </location>
</feature>
<dbReference type="AlphaFoldDB" id="A0A4Z1FD79"/>
<proteinExistence type="predicted"/>
<evidence type="ECO:0000256" key="1">
    <source>
        <dbReference type="SAM" id="MobiDB-lite"/>
    </source>
</evidence>
<keyword evidence="3" id="KW-1185">Reference proteome</keyword>
<comment type="caution">
    <text evidence="2">The sequence shown here is derived from an EMBL/GenBank/DDBJ whole genome shotgun (WGS) entry which is preliminary data.</text>
</comment>
<evidence type="ECO:0000313" key="3">
    <source>
        <dbReference type="Proteomes" id="UP000297910"/>
    </source>
</evidence>
<accession>A0A4Z1FD79</accession>
<gene>
    <name evidence="2" type="ORF">BPAE_0164g00130</name>
</gene>
<organism evidence="2 3">
    <name type="scientific">Botrytis paeoniae</name>
    <dbReference type="NCBI Taxonomy" id="278948"/>
    <lineage>
        <taxon>Eukaryota</taxon>
        <taxon>Fungi</taxon>
        <taxon>Dikarya</taxon>
        <taxon>Ascomycota</taxon>
        <taxon>Pezizomycotina</taxon>
        <taxon>Leotiomycetes</taxon>
        <taxon>Helotiales</taxon>
        <taxon>Sclerotiniaceae</taxon>
        <taxon>Botrytis</taxon>
    </lineage>
</organism>
<sequence length="64" mass="7218">MSSGYTSEGEKTDQQDNSLRKLPIYRPEGRSLGVLFEDITVHGVSAGEKRAQDLLRMFQDVFVN</sequence>
<protein>
    <submittedName>
        <fullName evidence="2">Uncharacterized protein</fullName>
    </submittedName>
</protein>
<name>A0A4Z1FD79_9HELO</name>